<comment type="caution">
    <text evidence="1">The sequence shown here is derived from an EMBL/GenBank/DDBJ whole genome shotgun (WGS) entry which is preliminary data.</text>
</comment>
<evidence type="ECO:0000313" key="1">
    <source>
        <dbReference type="EMBL" id="CAI0378112.1"/>
    </source>
</evidence>
<dbReference type="AlphaFoldDB" id="A0AAV0GZQ9"/>
<organism evidence="1 2">
    <name type="scientific">Linum tenue</name>
    <dbReference type="NCBI Taxonomy" id="586396"/>
    <lineage>
        <taxon>Eukaryota</taxon>
        <taxon>Viridiplantae</taxon>
        <taxon>Streptophyta</taxon>
        <taxon>Embryophyta</taxon>
        <taxon>Tracheophyta</taxon>
        <taxon>Spermatophyta</taxon>
        <taxon>Magnoliopsida</taxon>
        <taxon>eudicotyledons</taxon>
        <taxon>Gunneridae</taxon>
        <taxon>Pentapetalae</taxon>
        <taxon>rosids</taxon>
        <taxon>fabids</taxon>
        <taxon>Malpighiales</taxon>
        <taxon>Linaceae</taxon>
        <taxon>Linum</taxon>
    </lineage>
</organism>
<dbReference type="EMBL" id="CAMGYJ010000002">
    <property type="protein sequence ID" value="CAI0378112.1"/>
    <property type="molecule type" value="Genomic_DNA"/>
</dbReference>
<accession>A0AAV0GZQ9</accession>
<reference evidence="1" key="1">
    <citation type="submission" date="2022-08" db="EMBL/GenBank/DDBJ databases">
        <authorList>
            <person name="Gutierrez-Valencia J."/>
        </authorList>
    </citation>
    <scope>NUCLEOTIDE SEQUENCE</scope>
</reference>
<sequence length="74" mass="8918">MLRPIASGLLTPFQGLCFLGSHLNCFWVLEFSFNRMITARFWEHHHCYWFSRMKRFTFWVSIMTHEVAYSIALV</sequence>
<proteinExistence type="predicted"/>
<keyword evidence="2" id="KW-1185">Reference proteome</keyword>
<protein>
    <submittedName>
        <fullName evidence="1">Uncharacterized protein</fullName>
    </submittedName>
</protein>
<evidence type="ECO:0000313" key="2">
    <source>
        <dbReference type="Proteomes" id="UP001154282"/>
    </source>
</evidence>
<dbReference type="Proteomes" id="UP001154282">
    <property type="component" value="Unassembled WGS sequence"/>
</dbReference>
<gene>
    <name evidence="1" type="ORF">LITE_LOCUS1751</name>
</gene>
<name>A0AAV0GZQ9_9ROSI</name>